<feature type="transmembrane region" description="Helical" evidence="11">
    <location>
        <begin position="216"/>
        <end position="243"/>
    </location>
</feature>
<evidence type="ECO:0000256" key="2">
    <source>
        <dbReference type="ARBA" id="ARBA00022670"/>
    </source>
</evidence>
<keyword evidence="3 11" id="KW-0812">Transmembrane</keyword>
<keyword evidence="2 10" id="KW-0645">Protease</keyword>
<dbReference type="Proteomes" id="UP001203207">
    <property type="component" value="Unassembled WGS sequence"/>
</dbReference>
<evidence type="ECO:0000313" key="14">
    <source>
        <dbReference type="Proteomes" id="UP001203207"/>
    </source>
</evidence>
<sequence length="342" mass="36763">MHWEPNRQLQLRIITAVVLIALLPFAFVYTFVFAMNTIGIVLLEALTERPWPGEFYIDPVFLSILVVGGIGIQLRYGSNRMLSSLNARVVDANTYPSLHARVTRLAWQAGIPAPTVAVARNSTPNAFAVGSVRGPGTVVVTTGLLETLTDEQLDSVLAHEIAHLANRDATVMTVAWILPTITYYLALAAGYVLYGLARIFGSGGVRSRGSGDGRAIVVAIGAIIISALVTLAISALFWAASVLMHRVISRYREYAADRAAVSLTGDPLALASALETIDGTMSEIPDADLRALDGGTEALYFAPLEARTFDSAELVSTDIFPDTHPKTRSRIQNLRSLAGEVT</sequence>
<evidence type="ECO:0000313" key="13">
    <source>
        <dbReference type="EMBL" id="MCL9815728.1"/>
    </source>
</evidence>
<reference evidence="13" key="2">
    <citation type="submission" date="2022-02" db="EMBL/GenBank/DDBJ databases">
        <authorList>
            <person name="Elcheninov A.G."/>
            <person name="Sorokin D.Y."/>
            <person name="Kublanov I.V."/>
        </authorList>
    </citation>
    <scope>NUCLEOTIDE SEQUENCE</scope>
    <source>
        <strain evidence="13">AArc-St2</strain>
    </source>
</reference>
<evidence type="ECO:0000256" key="4">
    <source>
        <dbReference type="ARBA" id="ARBA00022723"/>
    </source>
</evidence>
<keyword evidence="14" id="KW-1185">Reference proteome</keyword>
<feature type="transmembrane region" description="Helical" evidence="11">
    <location>
        <begin position="55"/>
        <end position="74"/>
    </location>
</feature>
<evidence type="ECO:0000256" key="9">
    <source>
        <dbReference type="ARBA" id="ARBA00023136"/>
    </source>
</evidence>
<proteinExistence type="inferred from homology"/>
<evidence type="ECO:0000256" key="6">
    <source>
        <dbReference type="ARBA" id="ARBA00022833"/>
    </source>
</evidence>
<name>A0AAE3K780_9EURY</name>
<comment type="caution">
    <text evidence="13">The sequence shown here is derived from an EMBL/GenBank/DDBJ whole genome shotgun (WGS) entry which is preliminary data.</text>
</comment>
<keyword evidence="5 10" id="KW-0378">Hydrolase</keyword>
<feature type="transmembrane region" description="Helical" evidence="11">
    <location>
        <begin position="12"/>
        <end position="35"/>
    </location>
</feature>
<dbReference type="InterPro" id="IPR001915">
    <property type="entry name" value="Peptidase_M48"/>
</dbReference>
<evidence type="ECO:0000256" key="1">
    <source>
        <dbReference type="ARBA" id="ARBA00022475"/>
    </source>
</evidence>
<keyword evidence="7 11" id="KW-1133">Transmembrane helix</keyword>
<reference evidence="13" key="1">
    <citation type="journal article" date="2022" name="Syst. Appl. Microbiol.">
        <title>Natronocalculus amylovorans gen. nov., sp. nov., and Natranaeroarchaeum aerophilus sp. nov., dominant culturable amylolytic natronoarchaea from hypersaline soda lakes in southwestern Siberia.</title>
        <authorList>
            <person name="Sorokin D.Y."/>
            <person name="Elcheninov A.G."/>
            <person name="Khizhniak T.V."/>
            <person name="Koenen M."/>
            <person name="Bale N.J."/>
            <person name="Damste J.S.S."/>
            <person name="Kublanov I.V."/>
        </authorList>
    </citation>
    <scope>NUCLEOTIDE SEQUENCE</scope>
    <source>
        <strain evidence="13">AArc-St2</strain>
    </source>
</reference>
<comment type="cofactor">
    <cofactor evidence="10">
        <name>Zn(2+)</name>
        <dbReference type="ChEBI" id="CHEBI:29105"/>
    </cofactor>
    <text evidence="10">Binds 1 zinc ion per subunit.</text>
</comment>
<dbReference type="InterPro" id="IPR050083">
    <property type="entry name" value="HtpX_protease"/>
</dbReference>
<dbReference type="GO" id="GO:0006508">
    <property type="term" value="P:proteolysis"/>
    <property type="evidence" value="ECO:0007669"/>
    <property type="project" value="UniProtKB-KW"/>
</dbReference>
<keyword evidence="1" id="KW-1003">Cell membrane</keyword>
<evidence type="ECO:0000256" key="3">
    <source>
        <dbReference type="ARBA" id="ARBA00022692"/>
    </source>
</evidence>
<dbReference type="RefSeq" id="WP_250582617.1">
    <property type="nucleotide sequence ID" value="NZ_JAKRVX010000001.1"/>
</dbReference>
<dbReference type="Pfam" id="PF01435">
    <property type="entry name" value="Peptidase_M48"/>
    <property type="match status" value="1"/>
</dbReference>
<dbReference type="PANTHER" id="PTHR43221:SF2">
    <property type="entry name" value="PROTEASE HTPX HOMOLOG"/>
    <property type="match status" value="1"/>
</dbReference>
<protein>
    <submittedName>
        <fullName evidence="13">M48 family metalloprotease</fullName>
        <ecNumber evidence="13">3.4.24.-</ecNumber>
    </submittedName>
</protein>
<keyword evidence="4" id="KW-0479">Metal-binding</keyword>
<dbReference type="CDD" id="cd07327">
    <property type="entry name" value="M48B_HtpX_like"/>
    <property type="match status" value="1"/>
</dbReference>
<evidence type="ECO:0000256" key="8">
    <source>
        <dbReference type="ARBA" id="ARBA00023049"/>
    </source>
</evidence>
<evidence type="ECO:0000256" key="7">
    <source>
        <dbReference type="ARBA" id="ARBA00022989"/>
    </source>
</evidence>
<gene>
    <name evidence="13" type="ORF">AArcSt2_02120</name>
</gene>
<keyword evidence="8 10" id="KW-0482">Metalloprotease</keyword>
<evidence type="ECO:0000256" key="5">
    <source>
        <dbReference type="ARBA" id="ARBA00022801"/>
    </source>
</evidence>
<keyword evidence="6 10" id="KW-0862">Zinc</keyword>
<dbReference type="EMBL" id="JAKRVX010000001">
    <property type="protein sequence ID" value="MCL9815728.1"/>
    <property type="molecule type" value="Genomic_DNA"/>
</dbReference>
<keyword evidence="9 11" id="KW-0472">Membrane</keyword>
<organism evidence="13 14">
    <name type="scientific">Natronocalculus amylovorans</name>
    <dbReference type="NCBI Taxonomy" id="2917812"/>
    <lineage>
        <taxon>Archaea</taxon>
        <taxon>Methanobacteriati</taxon>
        <taxon>Methanobacteriota</taxon>
        <taxon>Stenosarchaea group</taxon>
        <taxon>Halobacteria</taxon>
        <taxon>Halobacteriales</taxon>
        <taxon>Haloferacaceae</taxon>
        <taxon>Natronocalculus</taxon>
    </lineage>
</organism>
<comment type="similarity">
    <text evidence="10">Belongs to the peptidase M48 family.</text>
</comment>
<dbReference type="PANTHER" id="PTHR43221">
    <property type="entry name" value="PROTEASE HTPX"/>
    <property type="match status" value="1"/>
</dbReference>
<dbReference type="Gene3D" id="3.30.2010.10">
    <property type="entry name" value="Metalloproteases ('zincins'), catalytic domain"/>
    <property type="match status" value="1"/>
</dbReference>
<feature type="domain" description="Peptidase M48" evidence="12">
    <location>
        <begin position="96"/>
        <end position="337"/>
    </location>
</feature>
<feature type="transmembrane region" description="Helical" evidence="11">
    <location>
        <begin position="174"/>
        <end position="196"/>
    </location>
</feature>
<evidence type="ECO:0000259" key="12">
    <source>
        <dbReference type="Pfam" id="PF01435"/>
    </source>
</evidence>
<dbReference type="AlphaFoldDB" id="A0AAE3K780"/>
<dbReference type="GO" id="GO:0004222">
    <property type="term" value="F:metalloendopeptidase activity"/>
    <property type="evidence" value="ECO:0007669"/>
    <property type="project" value="InterPro"/>
</dbReference>
<dbReference type="GO" id="GO:0046872">
    <property type="term" value="F:metal ion binding"/>
    <property type="evidence" value="ECO:0007669"/>
    <property type="project" value="UniProtKB-KW"/>
</dbReference>
<evidence type="ECO:0000256" key="10">
    <source>
        <dbReference type="RuleBase" id="RU003983"/>
    </source>
</evidence>
<evidence type="ECO:0000256" key="11">
    <source>
        <dbReference type="SAM" id="Phobius"/>
    </source>
</evidence>
<accession>A0AAE3K780</accession>
<dbReference type="EC" id="3.4.24.-" evidence="13"/>